<dbReference type="STRING" id="290397.Adeh_3573"/>
<dbReference type="InterPro" id="IPR011990">
    <property type="entry name" value="TPR-like_helical_dom_sf"/>
</dbReference>
<evidence type="ECO:0000256" key="1">
    <source>
        <dbReference type="SAM" id="SignalP"/>
    </source>
</evidence>
<proteinExistence type="predicted"/>
<dbReference type="HOGENOM" id="CLU_1425315_0_0_7"/>
<accession>Q2IFI1</accession>
<feature type="signal peptide" evidence="1">
    <location>
        <begin position="1"/>
        <end position="22"/>
    </location>
</feature>
<dbReference type="EMBL" id="CP000251">
    <property type="protein sequence ID" value="ABC83339.1"/>
    <property type="molecule type" value="Genomic_DNA"/>
</dbReference>
<dbReference type="AlphaFoldDB" id="Q2IFI1"/>
<gene>
    <name evidence="2" type="ordered locus">Adeh_3573</name>
</gene>
<protein>
    <submittedName>
        <fullName evidence="2">Putative ribonuclease E</fullName>
    </submittedName>
</protein>
<sequence length="190" mass="19623">MRPSARPLAALLVAACAACAGAGARPAAAPGAPPPAAARTISPRAIAHYLEARRARGAGDDAGAVEALRRAVAYDEASPELHASLAEALARAGQEELAEGEARRAVALAAGGPAASQAHLLLADLAEARGERERELEELRAAIRIEEALGRAGERPDPEPWRRLIDAYLEAGDEAAAERVRAWARTAGAP</sequence>
<name>Q2IFI1_ANADE</name>
<dbReference type="Proteomes" id="UP000001935">
    <property type="component" value="Chromosome"/>
</dbReference>
<feature type="chain" id="PRO_5004210296" evidence="1">
    <location>
        <begin position="23"/>
        <end position="190"/>
    </location>
</feature>
<evidence type="ECO:0000313" key="3">
    <source>
        <dbReference type="Proteomes" id="UP000001935"/>
    </source>
</evidence>
<dbReference type="RefSeq" id="WP_011422621.1">
    <property type="nucleotide sequence ID" value="NC_007760.1"/>
</dbReference>
<keyword evidence="1" id="KW-0732">Signal</keyword>
<organism evidence="2 3">
    <name type="scientific">Anaeromyxobacter dehalogenans (strain 2CP-C)</name>
    <dbReference type="NCBI Taxonomy" id="290397"/>
    <lineage>
        <taxon>Bacteria</taxon>
        <taxon>Pseudomonadati</taxon>
        <taxon>Myxococcota</taxon>
        <taxon>Myxococcia</taxon>
        <taxon>Myxococcales</taxon>
        <taxon>Cystobacterineae</taxon>
        <taxon>Anaeromyxobacteraceae</taxon>
        <taxon>Anaeromyxobacter</taxon>
    </lineage>
</organism>
<dbReference type="Gene3D" id="1.25.40.10">
    <property type="entry name" value="Tetratricopeptide repeat domain"/>
    <property type="match status" value="1"/>
</dbReference>
<evidence type="ECO:0000313" key="2">
    <source>
        <dbReference type="EMBL" id="ABC83339.1"/>
    </source>
</evidence>
<reference evidence="2 3" key="1">
    <citation type="submission" date="2006-01" db="EMBL/GenBank/DDBJ databases">
        <title>Complete sequence of Anaeromyxobacter dehalogenans 2CP-C.</title>
        <authorList>
            <consortium name="US DOE Joint Genome Institute"/>
            <person name="Copeland A."/>
            <person name="Lucas S."/>
            <person name="Lapidus A."/>
            <person name="Barry K."/>
            <person name="Detter J.C."/>
            <person name="Glavina T."/>
            <person name="Hammon N."/>
            <person name="Israni S."/>
            <person name="Pitluck S."/>
            <person name="Brettin T."/>
            <person name="Bruce D."/>
            <person name="Han C."/>
            <person name="Tapia R."/>
            <person name="Gilna P."/>
            <person name="Kiss H."/>
            <person name="Schmutz J."/>
            <person name="Larimer F."/>
            <person name="Land M."/>
            <person name="Kyrpides N."/>
            <person name="Anderson I."/>
            <person name="Sanford R.A."/>
            <person name="Ritalahti K.M."/>
            <person name="Thomas H.S."/>
            <person name="Kirby J.R."/>
            <person name="Zhulin I.B."/>
            <person name="Loeffler F.E."/>
            <person name="Richardson P."/>
        </authorList>
    </citation>
    <scope>NUCLEOTIDE SEQUENCE [LARGE SCALE GENOMIC DNA]</scope>
    <source>
        <strain evidence="2 3">2CP-C</strain>
    </source>
</reference>
<dbReference type="KEGG" id="ade:Adeh_3573"/>
<dbReference type="SUPFAM" id="SSF48452">
    <property type="entry name" value="TPR-like"/>
    <property type="match status" value="1"/>
</dbReference>